<feature type="domain" description="FMN-binding" evidence="8">
    <location>
        <begin position="100"/>
        <end position="192"/>
    </location>
</feature>
<keyword evidence="4 6" id="KW-0288">FMN</keyword>
<keyword evidence="7" id="KW-0732">Signal</keyword>
<feature type="chain" id="PRO_5005220294" description="Ion-translocating oxidoreductase complex subunit G" evidence="7">
    <location>
        <begin position="29"/>
        <end position="209"/>
    </location>
</feature>
<dbReference type="InterPro" id="IPR010209">
    <property type="entry name" value="Ion_transpt_RnfG/RsxG"/>
</dbReference>
<dbReference type="Pfam" id="PF04205">
    <property type="entry name" value="FMN_bind"/>
    <property type="match status" value="1"/>
</dbReference>
<accession>A0A0H5LS69</accession>
<gene>
    <name evidence="6" type="primary">rnfG</name>
    <name evidence="9" type="ORF">ERS008476_00721</name>
</gene>
<dbReference type="HAMAP" id="MF_00479">
    <property type="entry name" value="RsxG_RnfG"/>
    <property type="match status" value="1"/>
</dbReference>
<evidence type="ECO:0000256" key="1">
    <source>
        <dbReference type="ARBA" id="ARBA00022448"/>
    </source>
</evidence>
<keyword evidence="5 6" id="KW-0249">Electron transport</keyword>
<keyword evidence="6" id="KW-1278">Translocase</keyword>
<dbReference type="PANTHER" id="PTHR36118:SF1">
    <property type="entry name" value="ION-TRANSLOCATING OXIDOREDUCTASE COMPLEX SUBUNIT G"/>
    <property type="match status" value="1"/>
</dbReference>
<dbReference type="NCBIfam" id="NF002519">
    <property type="entry name" value="PRK01908.1"/>
    <property type="match status" value="1"/>
</dbReference>
<dbReference type="GO" id="GO:0022900">
    <property type="term" value="P:electron transport chain"/>
    <property type="evidence" value="ECO:0007669"/>
    <property type="project" value="UniProtKB-UniRule"/>
</dbReference>
<organism evidence="9 10">
    <name type="scientific">Yersinia intermedia</name>
    <dbReference type="NCBI Taxonomy" id="631"/>
    <lineage>
        <taxon>Bacteria</taxon>
        <taxon>Pseudomonadati</taxon>
        <taxon>Pseudomonadota</taxon>
        <taxon>Gammaproteobacteria</taxon>
        <taxon>Enterobacterales</taxon>
        <taxon>Yersiniaceae</taxon>
        <taxon>Yersinia</taxon>
    </lineage>
</organism>
<evidence type="ECO:0000256" key="2">
    <source>
        <dbReference type="ARBA" id="ARBA00022553"/>
    </source>
</evidence>
<evidence type="ECO:0000256" key="3">
    <source>
        <dbReference type="ARBA" id="ARBA00022630"/>
    </source>
</evidence>
<comment type="function">
    <text evidence="6">Part of a membrane-bound complex that couples electron transfer with translocation of ions across the membrane.</text>
</comment>
<comment type="subcellular location">
    <subcellularLocation>
        <location evidence="6">Cell inner membrane</location>
        <topology evidence="6">Single-pass membrane protein</topology>
    </subcellularLocation>
</comment>
<dbReference type="AlphaFoldDB" id="A0A0H5LS69"/>
<keyword evidence="6" id="KW-1003">Cell membrane</keyword>
<feature type="signal peptide" evidence="7">
    <location>
        <begin position="1"/>
        <end position="28"/>
    </location>
</feature>
<reference evidence="10" key="1">
    <citation type="submission" date="2015-03" db="EMBL/GenBank/DDBJ databases">
        <authorList>
            <consortium name="Pathogen Informatics"/>
        </authorList>
    </citation>
    <scope>NUCLEOTIDE SEQUENCE [LARGE SCALE GENOMIC DNA]</scope>
    <source>
        <strain evidence="10">R148</strain>
    </source>
</reference>
<keyword evidence="6" id="KW-0812">Transmembrane</keyword>
<evidence type="ECO:0000256" key="4">
    <source>
        <dbReference type="ARBA" id="ARBA00022643"/>
    </source>
</evidence>
<keyword evidence="6" id="KW-1133">Transmembrane helix</keyword>
<dbReference type="Proteomes" id="UP000043316">
    <property type="component" value="Unassembled WGS sequence"/>
</dbReference>
<dbReference type="PIRSF" id="PIRSF006091">
    <property type="entry name" value="E_trnsport_RnfG"/>
    <property type="match status" value="1"/>
</dbReference>
<sequence>MLNTMKRHGITLALFAAGATGLTAVVNALTETTIAHQAALQQKALLDQVVPAEYYDNDMQAECYVVTDSALGNLAPHRLYLARKDNKPVAVAIETTAPDGYSGAIQLLVGADFKGNVLGSRVVEHHETPGLGDKIELRLSDWITHFSGKHVDGEQDKRWAVKKDGGDFDQFTGATITPRAVVRAVKNTALYLETLPAKLDSLPVCGENQ</sequence>
<proteinExistence type="inferred from homology"/>
<protein>
    <recommendedName>
        <fullName evidence="6">Ion-translocating oxidoreductase complex subunit G</fullName>
        <ecNumber evidence="6">7.-.-.-</ecNumber>
    </recommendedName>
    <alternativeName>
        <fullName evidence="6">Rnf electron transport complex subunit G</fullName>
    </alternativeName>
</protein>
<dbReference type="GO" id="GO:0010181">
    <property type="term" value="F:FMN binding"/>
    <property type="evidence" value="ECO:0007669"/>
    <property type="project" value="InterPro"/>
</dbReference>
<dbReference type="SMART" id="SM00900">
    <property type="entry name" value="FMN_bind"/>
    <property type="match status" value="1"/>
</dbReference>
<evidence type="ECO:0000313" key="9">
    <source>
        <dbReference type="EMBL" id="CRY53817.1"/>
    </source>
</evidence>
<evidence type="ECO:0000313" key="10">
    <source>
        <dbReference type="Proteomes" id="UP000043316"/>
    </source>
</evidence>
<name>A0A0H5LS69_YERIN</name>
<evidence type="ECO:0000256" key="7">
    <source>
        <dbReference type="SAM" id="SignalP"/>
    </source>
</evidence>
<comment type="similarity">
    <text evidence="6">Belongs to the RnfG family.</text>
</comment>
<dbReference type="NCBIfam" id="TIGR01947">
    <property type="entry name" value="rnfG"/>
    <property type="match status" value="1"/>
</dbReference>
<dbReference type="EMBL" id="CWJI01000001">
    <property type="protein sequence ID" value="CRY53817.1"/>
    <property type="molecule type" value="Genomic_DNA"/>
</dbReference>
<dbReference type="RefSeq" id="WP_053008907.1">
    <property type="nucleotide sequence ID" value="NZ_CWJI01000001.1"/>
</dbReference>
<keyword evidence="2 6" id="KW-0597">Phosphoprotein</keyword>
<comment type="cofactor">
    <cofactor evidence="6">
        <name>FMN</name>
        <dbReference type="ChEBI" id="CHEBI:58210"/>
    </cofactor>
</comment>
<keyword evidence="6" id="KW-0472">Membrane</keyword>
<keyword evidence="6" id="KW-0997">Cell inner membrane</keyword>
<evidence type="ECO:0000256" key="5">
    <source>
        <dbReference type="ARBA" id="ARBA00022982"/>
    </source>
</evidence>
<evidence type="ECO:0000256" key="6">
    <source>
        <dbReference type="HAMAP-Rule" id="MF_00479"/>
    </source>
</evidence>
<evidence type="ECO:0000259" key="8">
    <source>
        <dbReference type="SMART" id="SM00900"/>
    </source>
</evidence>
<dbReference type="EC" id="7.-.-.-" evidence="6"/>
<dbReference type="GO" id="GO:0005886">
    <property type="term" value="C:plasma membrane"/>
    <property type="evidence" value="ECO:0007669"/>
    <property type="project" value="UniProtKB-SubCell"/>
</dbReference>
<keyword evidence="1 6" id="KW-0813">Transport</keyword>
<dbReference type="GO" id="GO:0009055">
    <property type="term" value="F:electron transfer activity"/>
    <property type="evidence" value="ECO:0007669"/>
    <property type="project" value="InterPro"/>
</dbReference>
<dbReference type="PANTHER" id="PTHR36118">
    <property type="entry name" value="ION-TRANSLOCATING OXIDOREDUCTASE COMPLEX SUBUNIT G"/>
    <property type="match status" value="1"/>
</dbReference>
<dbReference type="InterPro" id="IPR007329">
    <property type="entry name" value="FMN-bd"/>
</dbReference>
<comment type="subunit">
    <text evidence="6">The complex is composed of six subunits: RnfA, RnfB, RnfC, RnfD, RnfE and RnfG.</text>
</comment>
<feature type="modified residue" description="FMN phosphoryl threonine" evidence="6">
    <location>
        <position position="175"/>
    </location>
</feature>
<keyword evidence="3 6" id="KW-0285">Flavoprotein</keyword>